<reference evidence="1 2" key="1">
    <citation type="submission" date="2019-03" db="EMBL/GenBank/DDBJ databases">
        <title>First draft genome of Liparis tanakae, snailfish: a comprehensive survey of snailfish specific genes.</title>
        <authorList>
            <person name="Kim W."/>
            <person name="Song I."/>
            <person name="Jeong J.-H."/>
            <person name="Kim D."/>
            <person name="Kim S."/>
            <person name="Ryu S."/>
            <person name="Song J.Y."/>
            <person name="Lee S.K."/>
        </authorList>
    </citation>
    <scope>NUCLEOTIDE SEQUENCE [LARGE SCALE GENOMIC DNA]</scope>
    <source>
        <tissue evidence="1">Muscle</tissue>
    </source>
</reference>
<dbReference type="AlphaFoldDB" id="A0A4Z2JGB3"/>
<dbReference type="Proteomes" id="UP000314294">
    <property type="component" value="Unassembled WGS sequence"/>
</dbReference>
<organism evidence="1 2">
    <name type="scientific">Liparis tanakae</name>
    <name type="common">Tanaka's snailfish</name>
    <dbReference type="NCBI Taxonomy" id="230148"/>
    <lineage>
        <taxon>Eukaryota</taxon>
        <taxon>Metazoa</taxon>
        <taxon>Chordata</taxon>
        <taxon>Craniata</taxon>
        <taxon>Vertebrata</taxon>
        <taxon>Euteleostomi</taxon>
        <taxon>Actinopterygii</taxon>
        <taxon>Neopterygii</taxon>
        <taxon>Teleostei</taxon>
        <taxon>Neoteleostei</taxon>
        <taxon>Acanthomorphata</taxon>
        <taxon>Eupercaria</taxon>
        <taxon>Perciformes</taxon>
        <taxon>Cottioidei</taxon>
        <taxon>Cottales</taxon>
        <taxon>Liparidae</taxon>
        <taxon>Liparis</taxon>
    </lineage>
</organism>
<accession>A0A4Z2JGB3</accession>
<comment type="caution">
    <text evidence="1">The sequence shown here is derived from an EMBL/GenBank/DDBJ whole genome shotgun (WGS) entry which is preliminary data.</text>
</comment>
<name>A0A4Z2JGB3_9TELE</name>
<evidence type="ECO:0000313" key="2">
    <source>
        <dbReference type="Proteomes" id="UP000314294"/>
    </source>
</evidence>
<gene>
    <name evidence="1" type="ORF">EYF80_000855</name>
</gene>
<dbReference type="EMBL" id="SRLO01000003">
    <property type="protein sequence ID" value="TNN88977.1"/>
    <property type="molecule type" value="Genomic_DNA"/>
</dbReference>
<evidence type="ECO:0000313" key="1">
    <source>
        <dbReference type="EMBL" id="TNN88977.1"/>
    </source>
</evidence>
<protein>
    <submittedName>
        <fullName evidence="1">Uncharacterized protein</fullName>
    </submittedName>
</protein>
<sequence>MLNGRSNVMTFRVNASLPATDALASDGISRYSPHGPDAAKYLPYRNSGMRAGGGQCSNGRRKLPVIQPLSSKSPNLASEVRLEPDNNDSNMDICGRRFLFDDPFLNGRNTFTVENCKLSRPSVKYPTTPNLPSVKDYQKSQSYPDPVVGASRSFIHRVFELSSLEGETYSLLQRTSTLSSNIDQTGTTSHEWSNISGMHETVCQTDKCDGKRKRLRLS</sequence>
<proteinExistence type="predicted"/>
<keyword evidence="2" id="KW-1185">Reference proteome</keyword>
<dbReference type="OrthoDB" id="9888309at2759"/>